<keyword evidence="6" id="KW-1185">Reference proteome</keyword>
<dbReference type="PANTHER" id="PTHR12940:SF0">
    <property type="entry name" value="SPLICING FACTOR ESS-2 HOMOLOG"/>
    <property type="match status" value="1"/>
</dbReference>
<keyword evidence="3" id="KW-0539">Nucleus</keyword>
<feature type="region of interest" description="Disordered" evidence="4">
    <location>
        <begin position="389"/>
        <end position="415"/>
    </location>
</feature>
<dbReference type="PANTHER" id="PTHR12940">
    <property type="entry name" value="ES-2 PROTEIN - RELATED"/>
    <property type="match status" value="1"/>
</dbReference>
<dbReference type="OrthoDB" id="19679at2759"/>
<dbReference type="GO" id="GO:0071013">
    <property type="term" value="C:catalytic step 2 spliceosome"/>
    <property type="evidence" value="ECO:0007669"/>
    <property type="project" value="TreeGrafter"/>
</dbReference>
<dbReference type="InterPro" id="IPR019148">
    <property type="entry name" value="Nuclear_protein_DGCR14_ESS-2"/>
</dbReference>
<evidence type="ECO:0008006" key="7">
    <source>
        <dbReference type="Google" id="ProtNLM"/>
    </source>
</evidence>
<feature type="region of interest" description="Disordered" evidence="4">
    <location>
        <begin position="344"/>
        <end position="363"/>
    </location>
</feature>
<gene>
    <name evidence="5" type="primary">PARPA_08681.1 scaffold 33736</name>
</gene>
<evidence type="ECO:0000313" key="6">
    <source>
        <dbReference type="Proteomes" id="UP000054107"/>
    </source>
</evidence>
<organism evidence="5 6">
    <name type="scientific">Parasitella parasitica</name>
    <dbReference type="NCBI Taxonomy" id="35722"/>
    <lineage>
        <taxon>Eukaryota</taxon>
        <taxon>Fungi</taxon>
        <taxon>Fungi incertae sedis</taxon>
        <taxon>Mucoromycota</taxon>
        <taxon>Mucoromycotina</taxon>
        <taxon>Mucoromycetes</taxon>
        <taxon>Mucorales</taxon>
        <taxon>Mucorineae</taxon>
        <taxon>Mucoraceae</taxon>
        <taxon>Parasitella</taxon>
    </lineage>
</organism>
<sequence>MNQNVALLMPTGNYVAKLFFQPLAIMSTPVILDEDTYTEAISLIIERDFFPNLAKMKAQQNYLEAQNHGSLSELQEAGKTLHTISTQNKTIQSREPDQPINFYNEDEPNVEKRVNLNLSLDQFQTLYTSEDNASFTDLLEKANIRVKEQNKWFFDRESKQLRITDYSHEKSHTKLIEANDKAPSGWKYKARNALMYFPEGKSESWVNEKDARGMPKSIEYRNTHVAALDVKSDDSILKHNAATKAPSDIAAHNGSLTPWSQMNGLNRDHSSSSPSIRGYNLVDATPTLSPDRLGTPQMTWGSIEGTPLLISGGSQTPGPQFSLPQVSKREELGMKLSEKASKAYRKKKSEHQRNIQGTPRLGAGLMSPAAQYLLRKSQTTPRAQTGFGEALRNSYRGSPLGVNSPRAIRRGEATPTPIGLFRAGVTPQKAMMMKKKQ</sequence>
<evidence type="ECO:0000256" key="2">
    <source>
        <dbReference type="ARBA" id="ARBA00009072"/>
    </source>
</evidence>
<reference evidence="5 6" key="1">
    <citation type="submission" date="2014-09" db="EMBL/GenBank/DDBJ databases">
        <authorList>
            <person name="Ellenberger Sabrina"/>
        </authorList>
    </citation>
    <scope>NUCLEOTIDE SEQUENCE [LARGE SCALE GENOMIC DNA]</scope>
    <source>
        <strain evidence="5 6">CBS 412.66</strain>
    </source>
</reference>
<evidence type="ECO:0000313" key="5">
    <source>
        <dbReference type="EMBL" id="CEP14498.1"/>
    </source>
</evidence>
<evidence type="ECO:0000256" key="4">
    <source>
        <dbReference type="SAM" id="MobiDB-lite"/>
    </source>
</evidence>
<name>A0A0B7N7Y1_9FUNG</name>
<evidence type="ECO:0000256" key="1">
    <source>
        <dbReference type="ARBA" id="ARBA00004123"/>
    </source>
</evidence>
<comment type="similarity">
    <text evidence="2">Belongs to the ESS2 family.</text>
</comment>
<dbReference type="Pfam" id="PF09751">
    <property type="entry name" value="Es2"/>
    <property type="match status" value="1"/>
</dbReference>
<dbReference type="AlphaFoldDB" id="A0A0B7N7Y1"/>
<accession>A0A0B7N7Y1</accession>
<dbReference type="STRING" id="35722.A0A0B7N7Y1"/>
<evidence type="ECO:0000256" key="3">
    <source>
        <dbReference type="ARBA" id="ARBA00023242"/>
    </source>
</evidence>
<dbReference type="Proteomes" id="UP000054107">
    <property type="component" value="Unassembled WGS sequence"/>
</dbReference>
<dbReference type="EMBL" id="LN731291">
    <property type="protein sequence ID" value="CEP14498.1"/>
    <property type="molecule type" value="Genomic_DNA"/>
</dbReference>
<protein>
    <recommendedName>
        <fullName evidence="7">Nuclear protein DGCR14</fullName>
    </recommendedName>
</protein>
<proteinExistence type="inferred from homology"/>
<comment type="subcellular location">
    <subcellularLocation>
        <location evidence="1">Nucleus</location>
    </subcellularLocation>
</comment>